<dbReference type="EMBL" id="LJSX01000006">
    <property type="protein sequence ID" value="KPQ11637.1"/>
    <property type="molecule type" value="Genomic_DNA"/>
</dbReference>
<comment type="caution">
    <text evidence="2">The sequence shown here is derived from an EMBL/GenBank/DDBJ whole genome shotgun (WGS) entry which is preliminary data.</text>
</comment>
<dbReference type="Proteomes" id="UP000050497">
    <property type="component" value="Unassembled WGS sequence"/>
</dbReference>
<name>A0A0P7YC32_9HYPH</name>
<protein>
    <submittedName>
        <fullName evidence="2">FRG domain</fullName>
    </submittedName>
</protein>
<evidence type="ECO:0000313" key="2">
    <source>
        <dbReference type="EMBL" id="KPQ11637.1"/>
    </source>
</evidence>
<feature type="domain" description="FRG" evidence="1">
    <location>
        <begin position="25"/>
        <end position="133"/>
    </location>
</feature>
<dbReference type="AlphaFoldDB" id="A0A0P7YC32"/>
<dbReference type="Pfam" id="PF08867">
    <property type="entry name" value="FRG"/>
    <property type="match status" value="1"/>
</dbReference>
<dbReference type="PATRIC" id="fig|1653334.4.peg.2163"/>
<reference evidence="2 3" key="1">
    <citation type="submission" date="2015-09" db="EMBL/GenBank/DDBJ databases">
        <title>Identification and resolution of microdiversity through metagenomic sequencing of parallel consortia.</title>
        <authorList>
            <person name="Nelson W.C."/>
            <person name="Romine M.F."/>
            <person name="Lindemann S.R."/>
        </authorList>
    </citation>
    <scope>NUCLEOTIDE SEQUENCE [LARGE SCALE GENOMIC DNA]</scope>
    <source>
        <strain evidence="2">HL-109</strain>
    </source>
</reference>
<proteinExistence type="predicted"/>
<dbReference type="InterPro" id="IPR014966">
    <property type="entry name" value="FRG-dom"/>
</dbReference>
<organism evidence="2 3">
    <name type="scientific">Saliniramus fredricksonii</name>
    <dbReference type="NCBI Taxonomy" id="1653334"/>
    <lineage>
        <taxon>Bacteria</taxon>
        <taxon>Pseudomonadati</taxon>
        <taxon>Pseudomonadota</taxon>
        <taxon>Alphaproteobacteria</taxon>
        <taxon>Hyphomicrobiales</taxon>
        <taxon>Salinarimonadaceae</taxon>
        <taxon>Saliniramus</taxon>
    </lineage>
</organism>
<dbReference type="SMART" id="SM00901">
    <property type="entry name" value="FRG"/>
    <property type="match status" value="1"/>
</dbReference>
<gene>
    <name evidence="2" type="ORF">HLUCCO17_05480</name>
</gene>
<accession>A0A0P7YC32</accession>
<dbReference type="STRING" id="1653334.GA0071312_1425"/>
<evidence type="ECO:0000313" key="3">
    <source>
        <dbReference type="Proteomes" id="UP000050497"/>
    </source>
</evidence>
<evidence type="ECO:0000259" key="1">
    <source>
        <dbReference type="SMART" id="SM00901"/>
    </source>
</evidence>
<sequence>MVSASPTPDDFAKWAEFNGFMLSTSHAGWIFCGQGMRQGLAGCESYGLRPKAGRADCLGLRDYDSSLERLIFETFKRKSVRLVDANDYSDLDWLALAQHHGVPTRLLDWSSNPLVAAWFAVNGGNMDNDCKIFAILVPGIMRNRALTNPFAATHVSYAQTTPSIERVFRQHGVFTIYPDPDRDWDPDAENVPMHRLTIPAANRSFFRRILGKFGLDHQRLMTDIDGIGADLALRYLTDQEVAP</sequence>